<evidence type="ECO:0000313" key="1">
    <source>
        <dbReference type="EMBL" id="KAF3534031.1"/>
    </source>
</evidence>
<organism evidence="1 2">
    <name type="scientific">Brassica cretica</name>
    <name type="common">Mustard</name>
    <dbReference type="NCBI Taxonomy" id="69181"/>
    <lineage>
        <taxon>Eukaryota</taxon>
        <taxon>Viridiplantae</taxon>
        <taxon>Streptophyta</taxon>
        <taxon>Embryophyta</taxon>
        <taxon>Tracheophyta</taxon>
        <taxon>Spermatophyta</taxon>
        <taxon>Magnoliopsida</taxon>
        <taxon>eudicotyledons</taxon>
        <taxon>Gunneridae</taxon>
        <taxon>Pentapetalae</taxon>
        <taxon>rosids</taxon>
        <taxon>malvids</taxon>
        <taxon>Brassicales</taxon>
        <taxon>Brassicaceae</taxon>
        <taxon>Brassiceae</taxon>
        <taxon>Brassica</taxon>
    </lineage>
</organism>
<evidence type="ECO:0000313" key="2">
    <source>
        <dbReference type="Proteomes" id="UP000266723"/>
    </source>
</evidence>
<dbReference type="EMBL" id="QGKV02001507">
    <property type="protein sequence ID" value="KAF3534031.1"/>
    <property type="molecule type" value="Genomic_DNA"/>
</dbReference>
<gene>
    <name evidence="1" type="ORF">DY000_02041978</name>
</gene>
<comment type="caution">
    <text evidence="1">The sequence shown here is derived from an EMBL/GenBank/DDBJ whole genome shotgun (WGS) entry which is preliminary data.</text>
</comment>
<dbReference type="Proteomes" id="UP000266723">
    <property type="component" value="Unassembled WGS sequence"/>
</dbReference>
<name>A0ABQ7BQ63_BRACR</name>
<accession>A0ABQ7BQ63</accession>
<protein>
    <submittedName>
        <fullName evidence="1">Uncharacterized protein</fullName>
    </submittedName>
</protein>
<sequence length="408" mass="45076">MAEWLHDGVVTGSDPNVLWAVLRILPRMMRRNTKSPFPGLECGVVLVCRRGLWNPRVLTLSPKSGLGNPLFAGSRALRETRSWPMTEWLHDGVVTGSDPNGDRILPRMMRRNTKSPFPGLECGVVLVCRRGLWNPRVLILSPKSGLGTRLGLVCIWFPLLEARSWQEAKSNLVTVALGKVDRIAWCWTTVQGVKVGVLHLLRGSSQAVTSTIIIGHDEAPPRGDHGIKLSMRVLHLRSCSTPSSPWLQPIAAVASLAGPAKRKLLILSNGGFFDVNRDSSSPASVDVRFQSTGDHRLSASPCIRVVLSARGQLRRRVVASHRRGHLQIEKLGSSTMVDFLLFAHLVLRLLGFHEMTPKLLNSQIDPLELTSALLNVKFNPNEYSDFVQMVPWPLANITVDPKLPKCAI</sequence>
<keyword evidence="2" id="KW-1185">Reference proteome</keyword>
<reference evidence="1 2" key="1">
    <citation type="journal article" date="2020" name="BMC Genomics">
        <title>Intraspecific diversification of the crop wild relative Brassica cretica Lam. using demographic model selection.</title>
        <authorList>
            <person name="Kioukis A."/>
            <person name="Michalopoulou V.A."/>
            <person name="Briers L."/>
            <person name="Pirintsos S."/>
            <person name="Studholme D.J."/>
            <person name="Pavlidis P."/>
            <person name="Sarris P.F."/>
        </authorList>
    </citation>
    <scope>NUCLEOTIDE SEQUENCE [LARGE SCALE GENOMIC DNA]</scope>
    <source>
        <strain evidence="2">cv. PFS-1207/04</strain>
    </source>
</reference>
<proteinExistence type="predicted"/>